<keyword evidence="2" id="KW-0238">DNA-binding</keyword>
<evidence type="ECO:0000313" key="7">
    <source>
        <dbReference type="EMBL" id="MPY40961.1"/>
    </source>
</evidence>
<evidence type="ECO:0000256" key="3">
    <source>
        <dbReference type="PROSITE-ProRule" id="PRU00169"/>
    </source>
</evidence>
<evidence type="ECO:0000313" key="8">
    <source>
        <dbReference type="Proteomes" id="UP000326979"/>
    </source>
</evidence>
<protein>
    <submittedName>
        <fullName evidence="7">Response regulator transcription factor</fullName>
    </submittedName>
</protein>
<dbReference type="PROSITE" id="PS50043">
    <property type="entry name" value="HTH_LUXR_2"/>
    <property type="match status" value="1"/>
</dbReference>
<dbReference type="SMART" id="SM00421">
    <property type="entry name" value="HTH_LUXR"/>
    <property type="match status" value="1"/>
</dbReference>
<dbReference type="CDD" id="cd06170">
    <property type="entry name" value="LuxR_C_like"/>
    <property type="match status" value="1"/>
</dbReference>
<feature type="modified residue" description="4-aspartylphosphate" evidence="3">
    <location>
        <position position="221"/>
    </location>
</feature>
<proteinExistence type="predicted"/>
<feature type="domain" description="Response regulatory" evidence="6">
    <location>
        <begin position="170"/>
        <end position="286"/>
    </location>
</feature>
<dbReference type="GO" id="GO:0000160">
    <property type="term" value="P:phosphorelay signal transduction system"/>
    <property type="evidence" value="ECO:0007669"/>
    <property type="project" value="InterPro"/>
</dbReference>
<dbReference type="InterPro" id="IPR039420">
    <property type="entry name" value="WalR-like"/>
</dbReference>
<dbReference type="InterPro" id="IPR058245">
    <property type="entry name" value="NreC/VraR/RcsB-like_REC"/>
</dbReference>
<evidence type="ECO:0000256" key="4">
    <source>
        <dbReference type="SAM" id="MobiDB-lite"/>
    </source>
</evidence>
<evidence type="ECO:0000259" key="6">
    <source>
        <dbReference type="PROSITE" id="PS50110"/>
    </source>
</evidence>
<keyword evidence="8" id="KW-1185">Reference proteome</keyword>
<dbReference type="GO" id="GO:0006355">
    <property type="term" value="P:regulation of DNA-templated transcription"/>
    <property type="evidence" value="ECO:0007669"/>
    <property type="project" value="InterPro"/>
</dbReference>
<dbReference type="Gene3D" id="3.40.50.2300">
    <property type="match status" value="1"/>
</dbReference>
<dbReference type="InterPro" id="IPR016032">
    <property type="entry name" value="Sig_transdc_resp-reg_C-effctor"/>
</dbReference>
<name>A0A5N8W0C4_9ACTN</name>
<dbReference type="PANTHER" id="PTHR43214">
    <property type="entry name" value="TWO-COMPONENT RESPONSE REGULATOR"/>
    <property type="match status" value="1"/>
</dbReference>
<comment type="caution">
    <text evidence="7">The sequence shown here is derived from an EMBL/GenBank/DDBJ whole genome shotgun (WGS) entry which is preliminary data.</text>
</comment>
<dbReference type="Pfam" id="PF00196">
    <property type="entry name" value="GerE"/>
    <property type="match status" value="1"/>
</dbReference>
<dbReference type="SUPFAM" id="SSF46894">
    <property type="entry name" value="C-terminal effector domain of the bipartite response regulators"/>
    <property type="match status" value="1"/>
</dbReference>
<dbReference type="EMBL" id="VJZE01000075">
    <property type="protein sequence ID" value="MPY40961.1"/>
    <property type="molecule type" value="Genomic_DNA"/>
</dbReference>
<dbReference type="AlphaFoldDB" id="A0A5N8W0C4"/>
<keyword evidence="1 3" id="KW-0597">Phosphoprotein</keyword>
<evidence type="ECO:0000256" key="1">
    <source>
        <dbReference type="ARBA" id="ARBA00022553"/>
    </source>
</evidence>
<dbReference type="CDD" id="cd17535">
    <property type="entry name" value="REC_NarL-like"/>
    <property type="match status" value="1"/>
</dbReference>
<dbReference type="Proteomes" id="UP000326979">
    <property type="component" value="Unassembled WGS sequence"/>
</dbReference>
<evidence type="ECO:0000256" key="2">
    <source>
        <dbReference type="ARBA" id="ARBA00023125"/>
    </source>
</evidence>
<dbReference type="PRINTS" id="PR00038">
    <property type="entry name" value="HTHLUXR"/>
</dbReference>
<dbReference type="OrthoDB" id="9808843at2"/>
<dbReference type="InterPro" id="IPR000792">
    <property type="entry name" value="Tscrpt_reg_LuxR_C"/>
</dbReference>
<accession>A0A5N8W0C4</accession>
<feature type="compositionally biased region" description="Polar residues" evidence="4">
    <location>
        <begin position="1"/>
        <end position="26"/>
    </location>
</feature>
<evidence type="ECO:0000259" key="5">
    <source>
        <dbReference type="PROSITE" id="PS50043"/>
    </source>
</evidence>
<dbReference type="PROSITE" id="PS50110">
    <property type="entry name" value="RESPONSE_REGULATORY"/>
    <property type="match status" value="1"/>
</dbReference>
<reference evidence="7 8" key="1">
    <citation type="submission" date="2019-07" db="EMBL/GenBank/DDBJ databases">
        <title>New species of Amycolatopsis and Streptomyces.</title>
        <authorList>
            <person name="Duangmal K."/>
            <person name="Teo W.F.A."/>
            <person name="Lipun K."/>
        </authorList>
    </citation>
    <scope>NUCLEOTIDE SEQUENCE [LARGE SCALE GENOMIC DNA]</scope>
    <source>
        <strain evidence="7 8">TISTR 2346</strain>
    </source>
</reference>
<dbReference type="PANTHER" id="PTHR43214:SF43">
    <property type="entry name" value="TWO-COMPONENT RESPONSE REGULATOR"/>
    <property type="match status" value="1"/>
</dbReference>
<dbReference type="SMART" id="SM00448">
    <property type="entry name" value="REC"/>
    <property type="match status" value="1"/>
</dbReference>
<dbReference type="InterPro" id="IPR011006">
    <property type="entry name" value="CheY-like_superfamily"/>
</dbReference>
<feature type="domain" description="HTH luxR-type" evidence="5">
    <location>
        <begin position="315"/>
        <end position="380"/>
    </location>
</feature>
<organism evidence="7 8">
    <name type="scientific">Streptomyces phyllanthi</name>
    <dbReference type="NCBI Taxonomy" id="1803180"/>
    <lineage>
        <taxon>Bacteria</taxon>
        <taxon>Bacillati</taxon>
        <taxon>Actinomycetota</taxon>
        <taxon>Actinomycetes</taxon>
        <taxon>Kitasatosporales</taxon>
        <taxon>Streptomycetaceae</taxon>
        <taxon>Streptomyces</taxon>
    </lineage>
</organism>
<dbReference type="Pfam" id="PF00072">
    <property type="entry name" value="Response_reg"/>
    <property type="match status" value="1"/>
</dbReference>
<feature type="region of interest" description="Disordered" evidence="4">
    <location>
        <begin position="101"/>
        <end position="121"/>
    </location>
</feature>
<gene>
    <name evidence="7" type="ORF">FNH04_13925</name>
</gene>
<dbReference type="GO" id="GO:0003677">
    <property type="term" value="F:DNA binding"/>
    <property type="evidence" value="ECO:0007669"/>
    <property type="project" value="UniProtKB-KW"/>
</dbReference>
<feature type="region of interest" description="Disordered" evidence="4">
    <location>
        <begin position="1"/>
        <end position="29"/>
    </location>
</feature>
<sequence>MWCSSASFPGTARESSPGTDFSSTSPVRGAGSVQARIGAGNIGADQIRTGSPSHSCCWRSRRVWMRWELPVRLVHALRPHAPTPQLRPTRAGRFQHWRRNIRPPNRTSARGVGMPQHPLRTKRPFGQVQTAKTTLVEGIRPDTHSARGRTAITVAAPHHGTGGQANATITVGIADHEILVRGGIRAMLERSEGIRVAGEAGDAGAAVALASRHQPGVLLIDGVMAGAHGARAVRALNRLVPSTALVVLASSPDDRHVDQVLRAGVAGCLLKSGNPQDIVAAVRVVATGGAALGPEVAKRVLERVAEIDTDRVERARELIGGLTSREQEVLALVAQGMANIEIGRALHLSEGGVKAHISRLLTKLGCSNRVRAALIAHDAGLTGGGAEDAAWPRPAA</sequence>
<dbReference type="InterPro" id="IPR001789">
    <property type="entry name" value="Sig_transdc_resp-reg_receiver"/>
</dbReference>
<dbReference type="SUPFAM" id="SSF52172">
    <property type="entry name" value="CheY-like"/>
    <property type="match status" value="1"/>
</dbReference>